<keyword evidence="2" id="KW-1185">Reference proteome</keyword>
<sequence length="181" mass="20104">MKPPQVVTRVSGVSLVCRQDSRVSHPLCGSITACLPAAPQAPPGEPRSRRQSPKPLPLSQGRVGAFPLRWIDAAVSTRTNPAQHTRAQRIRRCCQRRASGQRLYIHSVPFGLSIQLNSSVTRSSSPGHIRRRVGAAGPRTRARLSMCRCWRGRFALVSSRRGREEMKLAFQLYVVCWDGVL</sequence>
<organism evidence="1 2">
    <name type="scientific">Auriscalpium vulgare</name>
    <dbReference type="NCBI Taxonomy" id="40419"/>
    <lineage>
        <taxon>Eukaryota</taxon>
        <taxon>Fungi</taxon>
        <taxon>Dikarya</taxon>
        <taxon>Basidiomycota</taxon>
        <taxon>Agaricomycotina</taxon>
        <taxon>Agaricomycetes</taxon>
        <taxon>Russulales</taxon>
        <taxon>Auriscalpiaceae</taxon>
        <taxon>Auriscalpium</taxon>
    </lineage>
</organism>
<evidence type="ECO:0000313" key="2">
    <source>
        <dbReference type="Proteomes" id="UP000814033"/>
    </source>
</evidence>
<evidence type="ECO:0000313" key="1">
    <source>
        <dbReference type="EMBL" id="KAI0040332.1"/>
    </source>
</evidence>
<reference evidence="1" key="1">
    <citation type="submission" date="2021-02" db="EMBL/GenBank/DDBJ databases">
        <authorList>
            <consortium name="DOE Joint Genome Institute"/>
            <person name="Ahrendt S."/>
            <person name="Looney B.P."/>
            <person name="Miyauchi S."/>
            <person name="Morin E."/>
            <person name="Drula E."/>
            <person name="Courty P.E."/>
            <person name="Chicoki N."/>
            <person name="Fauchery L."/>
            <person name="Kohler A."/>
            <person name="Kuo A."/>
            <person name="Labutti K."/>
            <person name="Pangilinan J."/>
            <person name="Lipzen A."/>
            <person name="Riley R."/>
            <person name="Andreopoulos W."/>
            <person name="He G."/>
            <person name="Johnson J."/>
            <person name="Barry K.W."/>
            <person name="Grigoriev I.V."/>
            <person name="Nagy L."/>
            <person name="Hibbett D."/>
            <person name="Henrissat B."/>
            <person name="Matheny P.B."/>
            <person name="Labbe J."/>
            <person name="Martin F."/>
        </authorList>
    </citation>
    <scope>NUCLEOTIDE SEQUENCE</scope>
    <source>
        <strain evidence="1">FP105234-sp</strain>
    </source>
</reference>
<accession>A0ACB8R8V3</accession>
<comment type="caution">
    <text evidence="1">The sequence shown here is derived from an EMBL/GenBank/DDBJ whole genome shotgun (WGS) entry which is preliminary data.</text>
</comment>
<dbReference type="EMBL" id="MU276205">
    <property type="protein sequence ID" value="KAI0040332.1"/>
    <property type="molecule type" value="Genomic_DNA"/>
</dbReference>
<protein>
    <submittedName>
        <fullName evidence="1">Uncharacterized protein</fullName>
    </submittedName>
</protein>
<gene>
    <name evidence="1" type="ORF">FA95DRAFT_887611</name>
</gene>
<dbReference type="Proteomes" id="UP000814033">
    <property type="component" value="Unassembled WGS sequence"/>
</dbReference>
<name>A0ACB8R8V3_9AGAM</name>
<reference evidence="1" key="2">
    <citation type="journal article" date="2022" name="New Phytol.">
        <title>Evolutionary transition to the ectomycorrhizal habit in the genomes of a hyperdiverse lineage of mushroom-forming fungi.</title>
        <authorList>
            <person name="Looney B."/>
            <person name="Miyauchi S."/>
            <person name="Morin E."/>
            <person name="Drula E."/>
            <person name="Courty P.E."/>
            <person name="Kohler A."/>
            <person name="Kuo A."/>
            <person name="LaButti K."/>
            <person name="Pangilinan J."/>
            <person name="Lipzen A."/>
            <person name="Riley R."/>
            <person name="Andreopoulos W."/>
            <person name="He G."/>
            <person name="Johnson J."/>
            <person name="Nolan M."/>
            <person name="Tritt A."/>
            <person name="Barry K.W."/>
            <person name="Grigoriev I.V."/>
            <person name="Nagy L.G."/>
            <person name="Hibbett D."/>
            <person name="Henrissat B."/>
            <person name="Matheny P.B."/>
            <person name="Labbe J."/>
            <person name="Martin F.M."/>
        </authorList>
    </citation>
    <scope>NUCLEOTIDE SEQUENCE</scope>
    <source>
        <strain evidence="1">FP105234-sp</strain>
    </source>
</reference>
<proteinExistence type="predicted"/>